<dbReference type="PANTHER" id="PTHR35711:SF1">
    <property type="entry name" value="ECTODERMAL, ISOFORM F"/>
    <property type="match status" value="1"/>
</dbReference>
<organism evidence="2 3">
    <name type="scientific">Testicularia cyperi</name>
    <dbReference type="NCBI Taxonomy" id="1882483"/>
    <lineage>
        <taxon>Eukaryota</taxon>
        <taxon>Fungi</taxon>
        <taxon>Dikarya</taxon>
        <taxon>Basidiomycota</taxon>
        <taxon>Ustilaginomycotina</taxon>
        <taxon>Ustilaginomycetes</taxon>
        <taxon>Ustilaginales</taxon>
        <taxon>Anthracoideaceae</taxon>
        <taxon>Testicularia</taxon>
    </lineage>
</organism>
<feature type="compositionally biased region" description="Polar residues" evidence="1">
    <location>
        <begin position="912"/>
        <end position="927"/>
    </location>
</feature>
<feature type="compositionally biased region" description="Low complexity" evidence="1">
    <location>
        <begin position="741"/>
        <end position="769"/>
    </location>
</feature>
<evidence type="ECO:0000313" key="3">
    <source>
        <dbReference type="Proteomes" id="UP000246740"/>
    </source>
</evidence>
<feature type="region of interest" description="Disordered" evidence="1">
    <location>
        <begin position="835"/>
        <end position="887"/>
    </location>
</feature>
<name>A0A317XPL9_9BASI</name>
<dbReference type="EMBL" id="KZ819194">
    <property type="protein sequence ID" value="PWY99817.1"/>
    <property type="molecule type" value="Genomic_DNA"/>
</dbReference>
<dbReference type="Proteomes" id="UP000246740">
    <property type="component" value="Unassembled WGS sequence"/>
</dbReference>
<feature type="region of interest" description="Disordered" evidence="1">
    <location>
        <begin position="640"/>
        <end position="769"/>
    </location>
</feature>
<gene>
    <name evidence="2" type="ORF">BCV70DRAFT_200728</name>
</gene>
<feature type="region of interest" description="Disordered" evidence="1">
    <location>
        <begin position="1"/>
        <end position="28"/>
    </location>
</feature>
<feature type="region of interest" description="Disordered" evidence="1">
    <location>
        <begin position="50"/>
        <end position="155"/>
    </location>
</feature>
<dbReference type="OrthoDB" id="2554928at2759"/>
<feature type="compositionally biased region" description="Polar residues" evidence="1">
    <location>
        <begin position="1062"/>
        <end position="1074"/>
    </location>
</feature>
<feature type="compositionally biased region" description="Polar residues" evidence="1">
    <location>
        <begin position="1097"/>
        <end position="1108"/>
    </location>
</feature>
<feature type="compositionally biased region" description="Basic residues" evidence="1">
    <location>
        <begin position="1162"/>
        <end position="1176"/>
    </location>
</feature>
<feature type="compositionally biased region" description="Low complexity" evidence="1">
    <location>
        <begin position="241"/>
        <end position="269"/>
    </location>
</feature>
<feature type="compositionally biased region" description="Polar residues" evidence="1">
    <location>
        <begin position="410"/>
        <end position="423"/>
    </location>
</feature>
<feature type="compositionally biased region" description="Acidic residues" evidence="1">
    <location>
        <begin position="525"/>
        <end position="568"/>
    </location>
</feature>
<feature type="compositionally biased region" description="Polar residues" evidence="1">
    <location>
        <begin position="213"/>
        <end position="240"/>
    </location>
</feature>
<accession>A0A317XPL9</accession>
<feature type="region of interest" description="Disordered" evidence="1">
    <location>
        <begin position="206"/>
        <end position="269"/>
    </location>
</feature>
<evidence type="ECO:0000313" key="2">
    <source>
        <dbReference type="EMBL" id="PWY99817.1"/>
    </source>
</evidence>
<feature type="region of interest" description="Disordered" evidence="1">
    <location>
        <begin position="907"/>
        <end position="1013"/>
    </location>
</feature>
<feature type="compositionally biased region" description="Low complexity" evidence="1">
    <location>
        <begin position="115"/>
        <end position="129"/>
    </location>
</feature>
<protein>
    <submittedName>
        <fullName evidence="2">Uncharacterized protein</fullName>
    </submittedName>
</protein>
<dbReference type="InParanoid" id="A0A317XPL9"/>
<dbReference type="AlphaFoldDB" id="A0A317XPL9"/>
<feature type="compositionally biased region" description="Polar residues" evidence="1">
    <location>
        <begin position="1"/>
        <end position="14"/>
    </location>
</feature>
<feature type="region of interest" description="Disordered" evidence="1">
    <location>
        <begin position="1057"/>
        <end position="1201"/>
    </location>
</feature>
<feature type="compositionally biased region" description="Polar residues" evidence="1">
    <location>
        <begin position="677"/>
        <end position="688"/>
    </location>
</feature>
<dbReference type="PANTHER" id="PTHR35711">
    <property type="entry name" value="EXPRESSED PROTEIN"/>
    <property type="match status" value="1"/>
</dbReference>
<feature type="region of interest" description="Disordered" evidence="1">
    <location>
        <begin position="344"/>
        <end position="623"/>
    </location>
</feature>
<feature type="compositionally biased region" description="Acidic residues" evidence="1">
    <location>
        <begin position="389"/>
        <end position="403"/>
    </location>
</feature>
<feature type="compositionally biased region" description="Low complexity" evidence="1">
    <location>
        <begin position="947"/>
        <end position="960"/>
    </location>
</feature>
<proteinExistence type="predicted"/>
<feature type="compositionally biased region" description="Basic and acidic residues" evidence="1">
    <location>
        <begin position="1079"/>
        <end position="1094"/>
    </location>
</feature>
<sequence>MTHSSPPISRSTRQQNHDADNSEAQVLPPLIFQKRSILNKLTTSPEAANDAFSHTAVSPLEPSARSAPAYPESVETEPALRRSLLSSVLAGSTAATPTKAPLSGNIGILRKDADPPSASTASPDASQQPPRRPRLHFAEPQKTATTSRLASEPSMANVGANTAAELPTFERSATVPPILSSADVVIDAPKKRSLVIQEHADVLERAAERAARQTQHVLDTQSDHSTGTLHNSGRTRQHSMSSAGEETTSTRSSGYRRGSSRGSSVATSPATVVSAAADGYVSDLELKPAKSTLSEKPLAPQHVHHEPEFRSVDQRIAVDPDLRTGCSPQQATDRTSAARKSALTFVDVPEHSKRGSRRSLPPSVAGARKTAASISSPSSRNRDKACVSSEDDDDEDDGDDDDDVARRQGSIRSSSCGRRTLSFSHCPKPQRHAQGSPGHAHVRTRNKLSASPAPRVLPYGQRLKGIRGIDPVRSPAPHEAAAGVWKSLEDPSDNESGEGSGYSEDEEDSSDSDQSYEHDPSANDSADDDDDEEEGEGDAADVGDEDDDLDENEASSNNDDDSSCCEDDSGIRSFDRGTPASFGHASRSLHAVGKMPEQDSRRTDEIRKTADSDGQGIGSDLRADGLDADYKAVQAVRNGLDSFGLGPSNPSNRRRSSQPLSAIARLGSPPRTIKPRSANTSPRGSSYGRSKLKGKGSFSHPICFLPDTFDDSGPPTPSELESDTAYEPPRSGLVQGWLSEGGSASSSRRASWQQHLQLQQHQGQALSHQTSQLLPTSHVTAYGDGVEGSASIAVALPALRRNRGREGALRSGMVSEDEQPSSLAGGNAAFIRDSAGAPRSLPRQARHNGSRIDHKRSNPASLAPAPNLGASVPADYRPPNSPLWRQHPTSAASMASPYRRASHSIEPPMIGSSFTSPVGSQTRSSAMRTHLDGDRAARPTVKQRAVSASGSGRSRPSIAPCSRDTVAGATSSPRDDAFSQLKLYLANSPPPTGGHAPRSPGTGATTPGWLSDSQLPSIGTSRYWTERLTSLAQAMTDELSHVGSAVLGYDARAATPAEPEMQQPNQAMESSAATASEVGGRHERSHSVPLDRRTFASHPTESTLTSNIDAPPASGTEFLVQPKAVTARPADERPKPIQIQPALPTALTHWNSDRDGEAPTRQLRRSRSHRSGRRRAAGSASQDESSSTSSPSFHFHRQEVGEDGHTRIVVVKNVVGRA</sequence>
<keyword evidence="3" id="KW-1185">Reference proteome</keyword>
<reference evidence="2 3" key="1">
    <citation type="journal article" date="2018" name="Mol. Biol. Evol.">
        <title>Broad Genomic Sampling Reveals a Smut Pathogenic Ancestry of the Fungal Clade Ustilaginomycotina.</title>
        <authorList>
            <person name="Kijpornyongpan T."/>
            <person name="Mondo S.J."/>
            <person name="Barry K."/>
            <person name="Sandor L."/>
            <person name="Lee J."/>
            <person name="Lipzen A."/>
            <person name="Pangilinan J."/>
            <person name="LaButti K."/>
            <person name="Hainaut M."/>
            <person name="Henrissat B."/>
            <person name="Grigoriev I.V."/>
            <person name="Spatafora J.W."/>
            <person name="Aime M.C."/>
        </authorList>
    </citation>
    <scope>NUCLEOTIDE SEQUENCE [LARGE SCALE GENOMIC DNA]</scope>
    <source>
        <strain evidence="2 3">MCA 3645</strain>
    </source>
</reference>
<feature type="compositionally biased region" description="Low complexity" evidence="1">
    <location>
        <begin position="1177"/>
        <end position="1192"/>
    </location>
</feature>
<evidence type="ECO:0000256" key="1">
    <source>
        <dbReference type="SAM" id="MobiDB-lite"/>
    </source>
</evidence>
<feature type="compositionally biased region" description="Basic and acidic residues" evidence="1">
    <location>
        <begin position="596"/>
        <end position="611"/>
    </location>
</feature>